<dbReference type="SUPFAM" id="SSF161017">
    <property type="entry name" value="Photosystem II reaction center protein L, PsbL"/>
    <property type="match status" value="1"/>
</dbReference>
<gene>
    <name evidence="2" type="ORF">F8388_002909</name>
</gene>
<dbReference type="GO" id="GO:0015979">
    <property type="term" value="P:photosynthesis"/>
    <property type="evidence" value="ECO:0007669"/>
    <property type="project" value="InterPro"/>
</dbReference>
<organism evidence="2 3">
    <name type="scientific">Cannabis sativa</name>
    <name type="common">Hemp</name>
    <name type="synonym">Marijuana</name>
    <dbReference type="NCBI Taxonomy" id="3483"/>
    <lineage>
        <taxon>Eukaryota</taxon>
        <taxon>Viridiplantae</taxon>
        <taxon>Streptophyta</taxon>
        <taxon>Embryophyta</taxon>
        <taxon>Tracheophyta</taxon>
        <taxon>Spermatophyta</taxon>
        <taxon>Magnoliopsida</taxon>
        <taxon>eudicotyledons</taxon>
        <taxon>Gunneridae</taxon>
        <taxon>Pentapetalae</taxon>
        <taxon>rosids</taxon>
        <taxon>fabids</taxon>
        <taxon>Rosales</taxon>
        <taxon>Cannabaceae</taxon>
        <taxon>Cannabis</taxon>
    </lineage>
</organism>
<name>A0A7J6H414_CANSA</name>
<dbReference type="EMBL" id="JAATIP010000030">
    <property type="protein sequence ID" value="KAF4389967.1"/>
    <property type="molecule type" value="Genomic_DNA"/>
</dbReference>
<evidence type="ECO:0000256" key="1">
    <source>
        <dbReference type="SAM" id="Phobius"/>
    </source>
</evidence>
<feature type="non-terminal residue" evidence="2">
    <location>
        <position position="94"/>
    </location>
</feature>
<reference evidence="2 3" key="1">
    <citation type="journal article" date="2020" name="bioRxiv">
        <title>Sequence and annotation of 42 cannabis genomes reveals extensive copy number variation in cannabinoid synthesis and pathogen resistance genes.</title>
        <authorList>
            <person name="Mckernan K.J."/>
            <person name="Helbert Y."/>
            <person name="Kane L.T."/>
            <person name="Ebling H."/>
            <person name="Zhang L."/>
            <person name="Liu B."/>
            <person name="Eaton Z."/>
            <person name="Mclaughlin S."/>
            <person name="Kingan S."/>
            <person name="Baybayan P."/>
            <person name="Concepcion G."/>
            <person name="Jordan M."/>
            <person name="Riva A."/>
            <person name="Barbazuk W."/>
            <person name="Harkins T."/>
        </authorList>
    </citation>
    <scope>NUCLEOTIDE SEQUENCE [LARGE SCALE GENOMIC DNA]</scope>
    <source>
        <strain evidence="3">cv. Jamaican Lion 4</strain>
        <tissue evidence="2">Leaf</tissue>
    </source>
</reference>
<dbReference type="Proteomes" id="UP000525078">
    <property type="component" value="Unassembled WGS sequence"/>
</dbReference>
<accession>A0A7J6H414</accession>
<feature type="transmembrane region" description="Helical" evidence="1">
    <location>
        <begin position="78"/>
        <end position="93"/>
    </location>
</feature>
<keyword evidence="1" id="KW-0472">Membrane</keyword>
<comment type="caution">
    <text evidence="2">The sequence shown here is derived from an EMBL/GenBank/DDBJ whole genome shotgun (WGS) entry which is preliminary data.</text>
</comment>
<proteinExistence type="predicted"/>
<dbReference type="AlphaFoldDB" id="A0A7J6H414"/>
<keyword evidence="1" id="KW-1133">Transmembrane helix</keyword>
<keyword evidence="1" id="KW-0812">Transmembrane</keyword>
<protein>
    <submittedName>
        <fullName evidence="2">Uncharacterized protein</fullName>
    </submittedName>
</protein>
<evidence type="ECO:0000313" key="3">
    <source>
        <dbReference type="Proteomes" id="UP000525078"/>
    </source>
</evidence>
<evidence type="ECO:0000313" key="2">
    <source>
        <dbReference type="EMBL" id="KAF4389967.1"/>
    </source>
</evidence>
<dbReference type="InterPro" id="IPR037266">
    <property type="entry name" value="PSII_PsbL_sf"/>
</dbReference>
<sequence length="94" mass="10983">GQYQQCSSSNEKPNLNYRATTQLNPNEQNVELNRTSLSTGGEEKRIGSGVNGRYYRQDSSLADRYCNWYSCDRFNRSFLFRFIFWIGLIPIVIE</sequence>